<sequence length="40" mass="4571">MSGGGQHVIHRRKTLRHKRSNFLEAVSADDELQIICTTHK</sequence>
<evidence type="ECO:0000313" key="1">
    <source>
        <dbReference type="EMBL" id="EJX05727.1"/>
    </source>
</evidence>
<comment type="caution">
    <text evidence="1">The sequence shown here is derived from an EMBL/GenBank/DDBJ whole genome shotgun (WGS) entry which is preliminary data.</text>
</comment>
<reference evidence="1" key="1">
    <citation type="journal article" date="2012" name="PLoS ONE">
        <title>Gene sets for utilization of primary and secondary nutrition supplies in the distal gut of endangered iberian lynx.</title>
        <authorList>
            <person name="Alcaide M."/>
            <person name="Messina E."/>
            <person name="Richter M."/>
            <person name="Bargiela R."/>
            <person name="Peplies J."/>
            <person name="Huws S.A."/>
            <person name="Newbold C.J."/>
            <person name="Golyshin P.N."/>
            <person name="Simon M.A."/>
            <person name="Lopez G."/>
            <person name="Yakimov M.M."/>
            <person name="Ferrer M."/>
        </authorList>
    </citation>
    <scope>NUCLEOTIDE SEQUENCE</scope>
</reference>
<name>J9GEG4_9ZZZZ</name>
<organism evidence="1">
    <name type="scientific">gut metagenome</name>
    <dbReference type="NCBI Taxonomy" id="749906"/>
    <lineage>
        <taxon>unclassified sequences</taxon>
        <taxon>metagenomes</taxon>
        <taxon>organismal metagenomes</taxon>
    </lineage>
</organism>
<gene>
    <name evidence="1" type="ORF">EVA_06167</name>
</gene>
<dbReference type="AlphaFoldDB" id="J9GEG4"/>
<protein>
    <submittedName>
        <fullName evidence="1">Uncharacterized protein</fullName>
    </submittedName>
</protein>
<accession>J9GEG4</accession>
<dbReference type="EMBL" id="AMCI01001378">
    <property type="protein sequence ID" value="EJX05727.1"/>
    <property type="molecule type" value="Genomic_DNA"/>
</dbReference>
<proteinExistence type="predicted"/>